<evidence type="ECO:0000256" key="2">
    <source>
        <dbReference type="ARBA" id="ARBA00022801"/>
    </source>
</evidence>
<keyword evidence="3" id="KW-0067">ATP-binding</keyword>
<dbReference type="Pfam" id="PF23162">
    <property type="entry name" value="AEP_C962R"/>
    <property type="match status" value="1"/>
</dbReference>
<dbReference type="PANTHER" id="PTHR35372:SF2">
    <property type="entry name" value="SF3 HELICASE DOMAIN-CONTAINING PROTEIN"/>
    <property type="match status" value="1"/>
</dbReference>
<dbReference type="SMART" id="SM00885">
    <property type="entry name" value="D5_N"/>
    <property type="match status" value="1"/>
</dbReference>
<protein>
    <recommendedName>
        <fullName evidence="4">SF3 helicase domain-containing protein</fullName>
    </recommendedName>
</protein>
<dbReference type="PANTHER" id="PTHR35372">
    <property type="entry name" value="ATP BINDING PROTEIN-RELATED"/>
    <property type="match status" value="1"/>
</dbReference>
<dbReference type="InterPro" id="IPR056443">
    <property type="entry name" value="AEP_C962R"/>
</dbReference>
<dbReference type="PROSITE" id="PS51206">
    <property type="entry name" value="SF3_HELICASE_1"/>
    <property type="match status" value="1"/>
</dbReference>
<dbReference type="GO" id="GO:0016817">
    <property type="term" value="F:hydrolase activity, acting on acid anhydrides"/>
    <property type="evidence" value="ECO:0007669"/>
    <property type="project" value="InterPro"/>
</dbReference>
<feature type="domain" description="SF3 helicase" evidence="4">
    <location>
        <begin position="583"/>
        <end position="744"/>
    </location>
</feature>
<dbReference type="Pfam" id="PF19263">
    <property type="entry name" value="DUF5906"/>
    <property type="match status" value="1"/>
</dbReference>
<evidence type="ECO:0000259" key="4">
    <source>
        <dbReference type="PROSITE" id="PS51206"/>
    </source>
</evidence>
<evidence type="ECO:0000313" key="5">
    <source>
        <dbReference type="EMBL" id="QHT13288.1"/>
    </source>
</evidence>
<dbReference type="GO" id="GO:0005524">
    <property type="term" value="F:ATP binding"/>
    <property type="evidence" value="ECO:0007669"/>
    <property type="project" value="UniProtKB-KW"/>
</dbReference>
<dbReference type="InterPro" id="IPR045455">
    <property type="entry name" value="NrS-1_pol-like_helicase"/>
</dbReference>
<evidence type="ECO:0000256" key="3">
    <source>
        <dbReference type="ARBA" id="ARBA00022840"/>
    </source>
</evidence>
<dbReference type="InterPro" id="IPR014015">
    <property type="entry name" value="Helicase_SF3_DNA-vir"/>
</dbReference>
<dbReference type="InterPro" id="IPR027417">
    <property type="entry name" value="P-loop_NTPase"/>
</dbReference>
<dbReference type="EMBL" id="MN739565">
    <property type="protein sequence ID" value="QHT13288.1"/>
    <property type="molecule type" value="Genomic_DNA"/>
</dbReference>
<evidence type="ECO:0000256" key="1">
    <source>
        <dbReference type="ARBA" id="ARBA00022741"/>
    </source>
</evidence>
<accession>A0A6C0D908</accession>
<dbReference type="NCBIfam" id="TIGR01613">
    <property type="entry name" value="primase_Cterm"/>
    <property type="match status" value="1"/>
</dbReference>
<keyword evidence="2" id="KW-0378">Hydrolase</keyword>
<dbReference type="InterPro" id="IPR014819">
    <property type="entry name" value="PriCT_2"/>
</dbReference>
<dbReference type="Pfam" id="PF08706">
    <property type="entry name" value="D5_N"/>
    <property type="match status" value="1"/>
</dbReference>
<proteinExistence type="predicted"/>
<dbReference type="Pfam" id="PF08707">
    <property type="entry name" value="PriCT_2"/>
    <property type="match status" value="1"/>
</dbReference>
<keyword evidence="1" id="KW-0547">Nucleotide-binding</keyword>
<sequence length="888" mass="103495">MEDLNKLNPNKIRKYQSSVENFLDKYRVGPGSNIKYTHVAMGEHFTGKFMLDKKALKELYKLYSEAVDYGLTFSIAEKPKDYGPLLVDIDLEVPKDTYNDGRLYNEDMIFEIINTYREVAKEYLDLSGNEVVASVFEKPEVTKKQNVIKDGFHVIFHGICVHYKLRFLIRQKVVDKLKNNVLFTCFTKSINDIIDKAVVNTNCWLLVGSKKKDGHLYELKNIYDDENNIIDITKTLSNKYKLIKLYSLQDKLRCEENASTFLDGITHEDIEQEFSKVGERPINNQHNFVESNIPENKEDDIRRAKILVSFLSKDRVDSFDTWMNVGWALHNTDNSLLSTWIEFSKQSLKFKDGECEEKWYRMRNDGYTIRSLMYWAEEDNYQKYHEFIKQEFNDVLNKSLDGSTYFVAKALYTKFMERFVCADLKSNSWYEFRNHRWFPVHDGYTLKKEISESFVNEYLQLVSKYSVKATKLTGVEKDEAQQKASRTQKIVEKLMNISFKDKIMKEAVILFYDPNFEKKLDENYDLIGFSNGVYDLANNEFREGRPDDFISKNTNVDYYHYNESNPYASKMHKFFKEILPIESVRKYFLLSLASCVSGHNKEEKLRIATGSGSNGKSLIFGLVQQALGDYYISCPITIITRKRNSSNSASPELLRIKGTRCGCFQETDDGEKLNVGIMKEITGNDSFMVRGLYSDPIEIKPQIKFFLACNQLPELPSVDGGVKRRLCNILFGSKFVEKPVKPNEYLIDSMLKQKVKDWAPLFASYLVHLYTNEYKILPYLTEPDEVKLSTENYIAENDHFTEFFRTRILVTNVKSDSITIKSMYEDFKGWFKYSHEGMKLPTQIELNKYLYEKIGEPKFNKWKGYTFNVAENDNESGDGDEEPSALDC</sequence>
<dbReference type="InterPro" id="IPR006500">
    <property type="entry name" value="Helicase_put_C_phage/plasmid"/>
</dbReference>
<organism evidence="5">
    <name type="scientific">viral metagenome</name>
    <dbReference type="NCBI Taxonomy" id="1070528"/>
    <lineage>
        <taxon>unclassified sequences</taxon>
        <taxon>metagenomes</taxon>
        <taxon>organismal metagenomes</taxon>
    </lineage>
</organism>
<name>A0A6C0D908_9ZZZZ</name>
<dbReference type="InterPro" id="IPR051620">
    <property type="entry name" value="ORF904-like_C"/>
</dbReference>
<dbReference type="InterPro" id="IPR014818">
    <property type="entry name" value="Phage/plasmid_primase_P4_C"/>
</dbReference>
<reference evidence="5" key="1">
    <citation type="journal article" date="2020" name="Nature">
        <title>Giant virus diversity and host interactions through global metagenomics.</title>
        <authorList>
            <person name="Schulz F."/>
            <person name="Roux S."/>
            <person name="Paez-Espino D."/>
            <person name="Jungbluth S."/>
            <person name="Walsh D.A."/>
            <person name="Denef V.J."/>
            <person name="McMahon K.D."/>
            <person name="Konstantinidis K.T."/>
            <person name="Eloe-Fadrosh E.A."/>
            <person name="Kyrpides N.C."/>
            <person name="Woyke T."/>
        </authorList>
    </citation>
    <scope>NUCLEOTIDE SEQUENCE</scope>
    <source>
        <strain evidence="5">GVMAG-M-3300023174-131</strain>
    </source>
</reference>
<dbReference type="AlphaFoldDB" id="A0A6C0D908"/>
<dbReference type="Gene3D" id="3.40.50.300">
    <property type="entry name" value="P-loop containing nucleotide triphosphate hydrolases"/>
    <property type="match status" value="1"/>
</dbReference>